<evidence type="ECO:0000313" key="4">
    <source>
        <dbReference type="Proteomes" id="UP001054889"/>
    </source>
</evidence>
<keyword evidence="1" id="KW-1133">Transmembrane helix</keyword>
<keyword evidence="1" id="KW-0812">Transmembrane</keyword>
<dbReference type="AlphaFoldDB" id="A0AAV5CQA3"/>
<evidence type="ECO:0000313" key="3">
    <source>
        <dbReference type="EMBL" id="GJN00583.1"/>
    </source>
</evidence>
<keyword evidence="4" id="KW-1185">Reference proteome</keyword>
<reference evidence="2" key="2">
    <citation type="submission" date="2021-12" db="EMBL/GenBank/DDBJ databases">
        <title>Resequencing data analysis of finger millet.</title>
        <authorList>
            <person name="Hatakeyama M."/>
            <person name="Aluri S."/>
            <person name="Balachadran M.T."/>
            <person name="Sivarajan S.R."/>
            <person name="Poveda L."/>
            <person name="Shimizu-Inatsugi R."/>
            <person name="Schlapbach R."/>
            <person name="Sreeman S.M."/>
            <person name="Shimizu K.K."/>
        </authorList>
    </citation>
    <scope>NUCLEOTIDE SEQUENCE</scope>
</reference>
<evidence type="ECO:0000256" key="1">
    <source>
        <dbReference type="SAM" id="Phobius"/>
    </source>
</evidence>
<organism evidence="2 4">
    <name type="scientific">Eleusine coracana subsp. coracana</name>
    <dbReference type="NCBI Taxonomy" id="191504"/>
    <lineage>
        <taxon>Eukaryota</taxon>
        <taxon>Viridiplantae</taxon>
        <taxon>Streptophyta</taxon>
        <taxon>Embryophyta</taxon>
        <taxon>Tracheophyta</taxon>
        <taxon>Spermatophyta</taxon>
        <taxon>Magnoliopsida</taxon>
        <taxon>Liliopsida</taxon>
        <taxon>Poales</taxon>
        <taxon>Poaceae</taxon>
        <taxon>PACMAD clade</taxon>
        <taxon>Chloridoideae</taxon>
        <taxon>Cynodonteae</taxon>
        <taxon>Eleusininae</taxon>
        <taxon>Eleusine</taxon>
    </lineage>
</organism>
<sequence length="88" mass="9861">MFPYESALLLRASSMPGVGGRWEGAKTSDMAKRGERRGVVRIVLLFSVPLLLLLLLTGDRRTMSGIVQLNSSSFIVNDQSKMRLQHLW</sequence>
<proteinExistence type="predicted"/>
<keyword evidence="1" id="KW-0472">Membrane</keyword>
<dbReference type="EMBL" id="BQKI01000008">
    <property type="protein sequence ID" value="GJN00583.1"/>
    <property type="molecule type" value="Genomic_DNA"/>
</dbReference>
<feature type="transmembrane region" description="Helical" evidence="1">
    <location>
        <begin position="38"/>
        <end position="56"/>
    </location>
</feature>
<accession>A0AAV5CQA3</accession>
<protein>
    <submittedName>
        <fullName evidence="2">Uncharacterized protein</fullName>
    </submittedName>
</protein>
<dbReference type="Proteomes" id="UP001054889">
    <property type="component" value="Unassembled WGS sequence"/>
</dbReference>
<dbReference type="EMBL" id="BQKI01000008">
    <property type="protein sequence ID" value="GJN00350.1"/>
    <property type="molecule type" value="Genomic_DNA"/>
</dbReference>
<gene>
    <name evidence="2" type="primary">ga17528</name>
    <name evidence="3" type="synonym">ga17775</name>
    <name evidence="2" type="ORF">PR202_ga17528</name>
    <name evidence="3" type="ORF">PR202_ga17775</name>
</gene>
<reference evidence="2" key="1">
    <citation type="journal article" date="2018" name="DNA Res.">
        <title>Multiple hybrid de novo genome assembly of finger millet, an orphan allotetraploid crop.</title>
        <authorList>
            <person name="Hatakeyama M."/>
            <person name="Aluri S."/>
            <person name="Balachadran M.T."/>
            <person name="Sivarajan S.R."/>
            <person name="Patrignani A."/>
            <person name="Gruter S."/>
            <person name="Poveda L."/>
            <person name="Shimizu-Inatsugi R."/>
            <person name="Baeten J."/>
            <person name="Francoijs K.J."/>
            <person name="Nataraja K.N."/>
            <person name="Reddy Y.A.N."/>
            <person name="Phadnis S."/>
            <person name="Ravikumar R.L."/>
            <person name="Schlapbach R."/>
            <person name="Sreeman S.M."/>
            <person name="Shimizu K.K."/>
        </authorList>
    </citation>
    <scope>NUCLEOTIDE SEQUENCE</scope>
</reference>
<evidence type="ECO:0000313" key="2">
    <source>
        <dbReference type="EMBL" id="GJN00350.1"/>
    </source>
</evidence>
<name>A0AAV5CQA3_ELECO</name>
<comment type="caution">
    <text evidence="2">The sequence shown here is derived from an EMBL/GenBank/DDBJ whole genome shotgun (WGS) entry which is preliminary data.</text>
</comment>